<gene>
    <name evidence="10 11" type="primary">plsY</name>
    <name evidence="11" type="ORF">CXP39_02070</name>
</gene>
<comment type="pathway">
    <text evidence="10">Lipid metabolism; phospholipid metabolism.</text>
</comment>
<keyword evidence="6 10" id="KW-0443">Lipid metabolism</keyword>
<dbReference type="PANTHER" id="PTHR30309">
    <property type="entry name" value="INNER MEMBRANE PROTEIN YGIH"/>
    <property type="match status" value="1"/>
</dbReference>
<feature type="transmembrane region" description="Helical" evidence="10">
    <location>
        <begin position="55"/>
        <end position="77"/>
    </location>
</feature>
<accession>A0A2K9BYX9</accession>
<dbReference type="Proteomes" id="UP000233419">
    <property type="component" value="Chromosome"/>
</dbReference>
<dbReference type="KEGG" id="msyr:CXP39_02070"/>
<proteinExistence type="inferred from homology"/>
<evidence type="ECO:0000256" key="4">
    <source>
        <dbReference type="ARBA" id="ARBA00022692"/>
    </source>
</evidence>
<dbReference type="GO" id="GO:0005886">
    <property type="term" value="C:plasma membrane"/>
    <property type="evidence" value="ECO:0007669"/>
    <property type="project" value="UniProtKB-SubCell"/>
</dbReference>
<comment type="catalytic activity">
    <reaction evidence="10">
        <text>an acyl phosphate + sn-glycerol 3-phosphate = a 1-acyl-sn-glycero-3-phosphate + phosphate</text>
        <dbReference type="Rhea" id="RHEA:34075"/>
        <dbReference type="ChEBI" id="CHEBI:43474"/>
        <dbReference type="ChEBI" id="CHEBI:57597"/>
        <dbReference type="ChEBI" id="CHEBI:57970"/>
        <dbReference type="ChEBI" id="CHEBI:59918"/>
        <dbReference type="EC" id="2.3.1.275"/>
    </reaction>
</comment>
<evidence type="ECO:0000256" key="6">
    <source>
        <dbReference type="ARBA" id="ARBA00023098"/>
    </source>
</evidence>
<keyword evidence="4 10" id="KW-0812">Transmembrane</keyword>
<keyword evidence="8 10" id="KW-0594">Phospholipid biosynthesis</keyword>
<dbReference type="OrthoDB" id="9777124at2"/>
<keyword evidence="2 10" id="KW-0444">Lipid biosynthesis</keyword>
<feature type="transmembrane region" description="Helical" evidence="10">
    <location>
        <begin position="147"/>
        <end position="164"/>
    </location>
</feature>
<organism evidence="11 12">
    <name type="scientific">Mesoplasma syrphidae</name>
    <dbReference type="NCBI Taxonomy" id="225999"/>
    <lineage>
        <taxon>Bacteria</taxon>
        <taxon>Bacillati</taxon>
        <taxon>Mycoplasmatota</taxon>
        <taxon>Mollicutes</taxon>
        <taxon>Entomoplasmatales</taxon>
        <taxon>Entomoplasmataceae</taxon>
        <taxon>Mesoplasma</taxon>
    </lineage>
</organism>
<protein>
    <recommendedName>
        <fullName evidence="10">Glycerol-3-phosphate acyltransferase</fullName>
    </recommendedName>
    <alternativeName>
        <fullName evidence="10">Acyl-PO4 G3P acyltransferase</fullName>
    </alternativeName>
    <alternativeName>
        <fullName evidence="10">Acyl-phosphate--glycerol-3-phosphate acyltransferase</fullName>
    </alternativeName>
    <alternativeName>
        <fullName evidence="10">G3P acyltransferase</fullName>
        <shortName evidence="10">GPAT</shortName>
        <ecNumber evidence="10">2.3.1.275</ecNumber>
    </alternativeName>
    <alternativeName>
        <fullName evidence="10">Lysophosphatidic acid synthase</fullName>
        <shortName evidence="10">LPA synthase</shortName>
    </alternativeName>
</protein>
<evidence type="ECO:0000313" key="11">
    <source>
        <dbReference type="EMBL" id="AUF83578.1"/>
    </source>
</evidence>
<dbReference type="GO" id="GO:0008654">
    <property type="term" value="P:phospholipid biosynthetic process"/>
    <property type="evidence" value="ECO:0007669"/>
    <property type="project" value="UniProtKB-UniRule"/>
</dbReference>
<dbReference type="AlphaFoldDB" id="A0A2K9BYX9"/>
<dbReference type="HAMAP" id="MF_01043">
    <property type="entry name" value="PlsY"/>
    <property type="match status" value="1"/>
</dbReference>
<feature type="transmembrane region" description="Helical" evidence="10">
    <location>
        <begin position="7"/>
        <end position="28"/>
    </location>
</feature>
<keyword evidence="5 10" id="KW-1133">Transmembrane helix</keyword>
<keyword evidence="7 10" id="KW-0472">Membrane</keyword>
<comment type="subcellular location">
    <subcellularLocation>
        <location evidence="10">Cell membrane</location>
        <topology evidence="10">Multi-pass membrane protein</topology>
    </subcellularLocation>
</comment>
<evidence type="ECO:0000256" key="10">
    <source>
        <dbReference type="HAMAP-Rule" id="MF_01043"/>
    </source>
</evidence>
<keyword evidence="3 10" id="KW-0808">Transferase</keyword>
<dbReference type="GO" id="GO:0043772">
    <property type="term" value="F:acyl-phosphate glycerol-3-phosphate acyltransferase activity"/>
    <property type="evidence" value="ECO:0007669"/>
    <property type="project" value="UniProtKB-UniRule"/>
</dbReference>
<keyword evidence="1 10" id="KW-1003">Cell membrane</keyword>
<evidence type="ECO:0000256" key="1">
    <source>
        <dbReference type="ARBA" id="ARBA00022475"/>
    </source>
</evidence>
<dbReference type="EMBL" id="CP025257">
    <property type="protein sequence ID" value="AUF83578.1"/>
    <property type="molecule type" value="Genomic_DNA"/>
</dbReference>
<keyword evidence="11" id="KW-0012">Acyltransferase</keyword>
<dbReference type="EC" id="2.3.1.275" evidence="10"/>
<feature type="transmembrane region" description="Helical" evidence="10">
    <location>
        <begin position="89"/>
        <end position="106"/>
    </location>
</feature>
<evidence type="ECO:0000256" key="2">
    <source>
        <dbReference type="ARBA" id="ARBA00022516"/>
    </source>
</evidence>
<feature type="transmembrane region" description="Helical" evidence="10">
    <location>
        <begin position="118"/>
        <end position="140"/>
    </location>
</feature>
<comment type="subunit">
    <text evidence="10">Probably interacts with PlsX.</text>
</comment>
<evidence type="ECO:0000256" key="8">
    <source>
        <dbReference type="ARBA" id="ARBA00023209"/>
    </source>
</evidence>
<dbReference type="PANTHER" id="PTHR30309:SF0">
    <property type="entry name" value="GLYCEROL-3-PHOSPHATE ACYLTRANSFERASE-RELATED"/>
    <property type="match status" value="1"/>
</dbReference>
<evidence type="ECO:0000256" key="9">
    <source>
        <dbReference type="ARBA" id="ARBA00023264"/>
    </source>
</evidence>
<feature type="transmembrane region" description="Helical" evidence="10">
    <location>
        <begin position="207"/>
        <end position="227"/>
    </location>
</feature>
<comment type="function">
    <text evidence="10">Catalyzes the transfer of an acyl group from acyl-phosphate (acyl-PO(4)) to glycerol-3-phosphate (G3P) to form lysophosphatidic acid (LPA). This enzyme utilizes acyl-phosphate as fatty acyl donor, but not acyl-CoA or acyl-ACP.</text>
</comment>
<evidence type="ECO:0000313" key="12">
    <source>
        <dbReference type="Proteomes" id="UP000233419"/>
    </source>
</evidence>
<dbReference type="NCBIfam" id="TIGR00023">
    <property type="entry name" value="glycerol-3-phosphate 1-O-acyltransferase PlsY"/>
    <property type="match status" value="1"/>
</dbReference>
<evidence type="ECO:0000256" key="7">
    <source>
        <dbReference type="ARBA" id="ARBA00023136"/>
    </source>
</evidence>
<evidence type="ECO:0000256" key="3">
    <source>
        <dbReference type="ARBA" id="ARBA00022679"/>
    </source>
</evidence>
<comment type="similarity">
    <text evidence="10">Belongs to the PlsY family.</text>
</comment>
<name>A0A2K9BYX9_9MOLU</name>
<dbReference type="RefSeq" id="WP_084497544.1">
    <property type="nucleotide sequence ID" value="NZ_CP025257.1"/>
</dbReference>
<evidence type="ECO:0000256" key="5">
    <source>
        <dbReference type="ARBA" id="ARBA00022989"/>
    </source>
</evidence>
<dbReference type="SMART" id="SM01207">
    <property type="entry name" value="G3P_acyltransf"/>
    <property type="match status" value="1"/>
</dbReference>
<dbReference type="UniPathway" id="UPA00085"/>
<reference evidence="11 12" key="1">
    <citation type="submission" date="2017-12" db="EMBL/GenBank/DDBJ databases">
        <title>Mesoplasma syrphidae YJS, Complete Genome.</title>
        <authorList>
            <person name="Knight T.F."/>
            <person name="Citino T."/>
            <person name="Rubinstein R."/>
            <person name="Neuschaefer Z."/>
        </authorList>
    </citation>
    <scope>NUCLEOTIDE SEQUENCE [LARGE SCALE GENOMIC DNA]</scope>
    <source>
        <strain evidence="11 12">YJS</strain>
    </source>
</reference>
<dbReference type="InterPro" id="IPR003811">
    <property type="entry name" value="G3P_acylTferase_PlsY"/>
</dbReference>
<keyword evidence="9 10" id="KW-1208">Phospholipid metabolism</keyword>
<sequence>MYYLGTIIACIIGYLIGAISFSVIIVRWRYGVDVRTTGSGNAGATNTARLLGKKWGIAVVFLDGIKVVVVGFVAVGLSFINSSLFSQTSYFIPCIFALIGHCYPVYYNFKGGKAVSCFLGLLLVVNYAYLLLFLFIWWTTIFIFKKVSVSSIIAALTIGVIIWIPHTYGVNSYLINWNSWTEFNLAWSNGYILTEFNWMHTLTPHEYASSILEMQMCILIGFLILGWRHFPNIKRIKNKTEPITFPKLTNEEKHKLKIERELIRKQKKETKAKKN</sequence>
<keyword evidence="12" id="KW-1185">Reference proteome</keyword>
<dbReference type="Pfam" id="PF02660">
    <property type="entry name" value="G3P_acyltransf"/>
    <property type="match status" value="1"/>
</dbReference>